<dbReference type="Gene3D" id="3.30.1150.10">
    <property type="match status" value="1"/>
</dbReference>
<evidence type="ECO:0000256" key="1">
    <source>
        <dbReference type="SAM" id="SignalP"/>
    </source>
</evidence>
<dbReference type="Proteomes" id="UP000295645">
    <property type="component" value="Unassembled WGS sequence"/>
</dbReference>
<dbReference type="AlphaFoldDB" id="A0A4R3YTN3"/>
<sequence length="148" mass="15754">MTSRLTRISLALALCTAAIPVFAQSQSVKKVAPDRVPVYWTLTNSHVDVDVPNTGKNLDQPGCAAVTYTIGADGVTRDLVAVRVVPEGDLGIPAVSAVKNFHYAPAANNRLGNPIATYYVVEFNMPADQAKRAEILKKCVVPGYAQAS</sequence>
<feature type="signal peptide" evidence="1">
    <location>
        <begin position="1"/>
        <end position="23"/>
    </location>
</feature>
<keyword evidence="1" id="KW-0732">Signal</keyword>
<name>A0A4R3YTN3_9GAMM</name>
<organism evidence="2 3">
    <name type="scientific">Luteibacter rhizovicinus</name>
    <dbReference type="NCBI Taxonomy" id="242606"/>
    <lineage>
        <taxon>Bacteria</taxon>
        <taxon>Pseudomonadati</taxon>
        <taxon>Pseudomonadota</taxon>
        <taxon>Gammaproteobacteria</taxon>
        <taxon>Lysobacterales</taxon>
        <taxon>Rhodanobacteraceae</taxon>
        <taxon>Luteibacter</taxon>
    </lineage>
</organism>
<evidence type="ECO:0000313" key="2">
    <source>
        <dbReference type="EMBL" id="TCV95792.1"/>
    </source>
</evidence>
<protein>
    <submittedName>
        <fullName evidence="2">TonB-like protein</fullName>
    </submittedName>
</protein>
<dbReference type="SUPFAM" id="SSF74653">
    <property type="entry name" value="TolA/TonB C-terminal domain"/>
    <property type="match status" value="1"/>
</dbReference>
<evidence type="ECO:0000313" key="3">
    <source>
        <dbReference type="Proteomes" id="UP000295645"/>
    </source>
</evidence>
<accession>A0A4R3YTN3</accession>
<keyword evidence="3" id="KW-1185">Reference proteome</keyword>
<dbReference type="EMBL" id="SMCS01000002">
    <property type="protein sequence ID" value="TCV95792.1"/>
    <property type="molecule type" value="Genomic_DNA"/>
</dbReference>
<comment type="caution">
    <text evidence="2">The sequence shown here is derived from an EMBL/GenBank/DDBJ whole genome shotgun (WGS) entry which is preliminary data.</text>
</comment>
<dbReference type="OrthoDB" id="5957272at2"/>
<gene>
    <name evidence="2" type="ORF">EC912_102136</name>
</gene>
<proteinExistence type="predicted"/>
<dbReference type="RefSeq" id="WP_132142033.1">
    <property type="nucleotide sequence ID" value="NZ_SMCS01000002.1"/>
</dbReference>
<reference evidence="2 3" key="1">
    <citation type="submission" date="2019-03" db="EMBL/GenBank/DDBJ databases">
        <title>Above-ground endophytic microbial communities from plants in different locations in the United States.</title>
        <authorList>
            <person name="Frank C."/>
        </authorList>
    </citation>
    <scope>NUCLEOTIDE SEQUENCE [LARGE SCALE GENOMIC DNA]</scope>
    <source>
        <strain evidence="2 3">LP_13_YM</strain>
    </source>
</reference>
<feature type="chain" id="PRO_5020613669" evidence="1">
    <location>
        <begin position="24"/>
        <end position="148"/>
    </location>
</feature>